<evidence type="ECO:0000313" key="2">
    <source>
        <dbReference type="EMBL" id="MBT9293335.1"/>
    </source>
</evidence>
<reference evidence="2 3" key="1">
    <citation type="submission" date="2021-06" db="EMBL/GenBank/DDBJ databases">
        <authorList>
            <person name="Grouzdev D.S."/>
            <person name="Koziaeva V."/>
        </authorList>
    </citation>
    <scope>NUCLEOTIDE SEQUENCE [LARGE SCALE GENOMIC DNA]</scope>
    <source>
        <strain evidence="2 3">22</strain>
    </source>
</reference>
<proteinExistence type="predicted"/>
<protein>
    <submittedName>
        <fullName evidence="2">Phage virion morphogenesis protein</fullName>
    </submittedName>
</protein>
<dbReference type="AlphaFoldDB" id="A0A947D9K7"/>
<comment type="caution">
    <text evidence="2">The sequence shown here is derived from an EMBL/GenBank/DDBJ whole genome shotgun (WGS) entry which is preliminary data.</text>
</comment>
<dbReference type="RefSeq" id="WP_261971822.1">
    <property type="nucleotide sequence ID" value="NZ_JAHHZF010000033.1"/>
</dbReference>
<dbReference type="EMBL" id="JAHHZF010000033">
    <property type="protein sequence ID" value="MBT9293335.1"/>
    <property type="molecule type" value="Genomic_DNA"/>
</dbReference>
<sequence length="161" mass="17399">MNGVSITIDLTGIDQALAALSRLVSGVGDEDMMSAIGAIGESQTRRRITDEKTGPDGQAWPPNREGGSILHKSGQHLLGSIAWTASPTEAKWGASWEYAHVHQFGAEIVPKNKKALYFMVGGQAYFAKKVTIPPRPFIGLSEDNARQLLQIVTDHFGKLLS</sequence>
<feature type="region of interest" description="Disordered" evidence="1">
    <location>
        <begin position="43"/>
        <end position="66"/>
    </location>
</feature>
<feature type="compositionally biased region" description="Basic and acidic residues" evidence="1">
    <location>
        <begin position="43"/>
        <end position="54"/>
    </location>
</feature>
<evidence type="ECO:0000313" key="3">
    <source>
        <dbReference type="Proteomes" id="UP000766595"/>
    </source>
</evidence>
<accession>A0A947D9K7</accession>
<dbReference type="Pfam" id="PF05069">
    <property type="entry name" value="Phage_tail_S"/>
    <property type="match status" value="1"/>
</dbReference>
<name>A0A947D9K7_9HYPH</name>
<evidence type="ECO:0000256" key="1">
    <source>
        <dbReference type="SAM" id="MobiDB-lite"/>
    </source>
</evidence>
<organism evidence="2 3">
    <name type="scientific">Prosthecodimorpha staleyi</name>
    <dbReference type="NCBI Taxonomy" id="2840188"/>
    <lineage>
        <taxon>Bacteria</taxon>
        <taxon>Pseudomonadati</taxon>
        <taxon>Pseudomonadota</taxon>
        <taxon>Alphaproteobacteria</taxon>
        <taxon>Hyphomicrobiales</taxon>
        <taxon>Ancalomicrobiaceae</taxon>
        <taxon>Prosthecodimorpha</taxon>
    </lineage>
</organism>
<gene>
    <name evidence="2" type="ORF">KL771_28060</name>
</gene>
<dbReference type="Proteomes" id="UP000766595">
    <property type="component" value="Unassembled WGS sequence"/>
</dbReference>
<keyword evidence="3" id="KW-1185">Reference proteome</keyword>
<dbReference type="InterPro" id="IPR006522">
    <property type="entry name" value="Phage_virion_morphogenesis"/>
</dbReference>